<sequence length="209" mass="23104">MPSPIMAATLQAAALSTISNFCAQFINAHWIKGGIFHLDLLQLFRFVALPIITTPPNYLWLHFLERSFPAYPQVQHHDRGGKGIELKLMEEAARLGDDNASQSLIVASQSKFSLRNTLAKWFLDCISVGAFLNTAAFLMIMGVLKGQPGSQIMANIRTQTISIVVAGYKVWPIASIISFTLIPAHRRIVFLSYIGLGWGIYMSLVAARV</sequence>
<dbReference type="InterPro" id="IPR007248">
    <property type="entry name" value="Mpv17_PMP22"/>
</dbReference>
<feature type="transmembrane region" description="Helical" evidence="6">
    <location>
        <begin position="121"/>
        <end position="140"/>
    </location>
</feature>
<dbReference type="Proteomes" id="UP001338125">
    <property type="component" value="Unassembled WGS sequence"/>
</dbReference>
<dbReference type="EMBL" id="JAVFKD010000016">
    <property type="protein sequence ID" value="KAK5988230.1"/>
    <property type="molecule type" value="Genomic_DNA"/>
</dbReference>
<keyword evidence="4 6" id="KW-1133">Transmembrane helix</keyword>
<gene>
    <name evidence="7" type="ORF">PT974_12370</name>
</gene>
<reference evidence="7 8" key="1">
    <citation type="submission" date="2024-01" db="EMBL/GenBank/DDBJ databases">
        <title>Complete genome of Cladobotryum mycophilum ATHUM6906.</title>
        <authorList>
            <person name="Christinaki A.C."/>
            <person name="Myridakis A.I."/>
            <person name="Kouvelis V.N."/>
        </authorList>
    </citation>
    <scope>NUCLEOTIDE SEQUENCE [LARGE SCALE GENOMIC DNA]</scope>
    <source>
        <strain evidence="7 8">ATHUM6906</strain>
    </source>
</reference>
<evidence type="ECO:0000256" key="5">
    <source>
        <dbReference type="ARBA" id="ARBA00023136"/>
    </source>
</evidence>
<evidence type="ECO:0000256" key="4">
    <source>
        <dbReference type="ARBA" id="ARBA00022989"/>
    </source>
</evidence>
<accession>A0ABR0S8Y5</accession>
<comment type="similarity">
    <text evidence="2 6">Belongs to the peroxisomal membrane protein PXMP2/4 family.</text>
</comment>
<feature type="transmembrane region" description="Helical" evidence="6">
    <location>
        <begin position="161"/>
        <end position="182"/>
    </location>
</feature>
<evidence type="ECO:0000256" key="2">
    <source>
        <dbReference type="ARBA" id="ARBA00006824"/>
    </source>
</evidence>
<organism evidence="7 8">
    <name type="scientific">Cladobotryum mycophilum</name>
    <dbReference type="NCBI Taxonomy" id="491253"/>
    <lineage>
        <taxon>Eukaryota</taxon>
        <taxon>Fungi</taxon>
        <taxon>Dikarya</taxon>
        <taxon>Ascomycota</taxon>
        <taxon>Pezizomycotina</taxon>
        <taxon>Sordariomycetes</taxon>
        <taxon>Hypocreomycetidae</taxon>
        <taxon>Hypocreales</taxon>
        <taxon>Hypocreaceae</taxon>
        <taxon>Cladobotryum</taxon>
    </lineage>
</organism>
<keyword evidence="8" id="KW-1185">Reference proteome</keyword>
<dbReference type="Pfam" id="PF04117">
    <property type="entry name" value="Mpv17_PMP22"/>
    <property type="match status" value="1"/>
</dbReference>
<keyword evidence="3 6" id="KW-0812">Transmembrane</keyword>
<evidence type="ECO:0000313" key="7">
    <source>
        <dbReference type="EMBL" id="KAK5988230.1"/>
    </source>
</evidence>
<evidence type="ECO:0000313" key="8">
    <source>
        <dbReference type="Proteomes" id="UP001338125"/>
    </source>
</evidence>
<proteinExistence type="inferred from homology"/>
<evidence type="ECO:0000256" key="3">
    <source>
        <dbReference type="ARBA" id="ARBA00022692"/>
    </source>
</evidence>
<comment type="caution">
    <text evidence="7">The sequence shown here is derived from an EMBL/GenBank/DDBJ whole genome shotgun (WGS) entry which is preliminary data.</text>
</comment>
<dbReference type="PANTHER" id="PTHR11266">
    <property type="entry name" value="PEROXISOMAL MEMBRANE PROTEIN 2, PXMP2 MPV17"/>
    <property type="match status" value="1"/>
</dbReference>
<protein>
    <submittedName>
        <fullName evidence="7">PXMP2/4 family protein 3</fullName>
    </submittedName>
</protein>
<evidence type="ECO:0000256" key="6">
    <source>
        <dbReference type="RuleBase" id="RU363053"/>
    </source>
</evidence>
<comment type="subcellular location">
    <subcellularLocation>
        <location evidence="1">Membrane</location>
        <topology evidence="1">Multi-pass membrane protein</topology>
    </subcellularLocation>
</comment>
<name>A0ABR0S8Y5_9HYPO</name>
<feature type="transmembrane region" description="Helical" evidence="6">
    <location>
        <begin position="188"/>
        <end position="207"/>
    </location>
</feature>
<keyword evidence="5 6" id="KW-0472">Membrane</keyword>
<evidence type="ECO:0000256" key="1">
    <source>
        <dbReference type="ARBA" id="ARBA00004141"/>
    </source>
</evidence>
<dbReference type="PANTHER" id="PTHR11266:SF80">
    <property type="entry name" value="PEROXISOMAL MEMBRANE PROTEIN 2"/>
    <property type="match status" value="1"/>
</dbReference>